<dbReference type="RefSeq" id="WP_263722629.1">
    <property type="nucleotide sequence ID" value="NZ_JAOWLA010000015.1"/>
</dbReference>
<keyword evidence="8" id="KW-1185">Reference proteome</keyword>
<evidence type="ECO:0000313" key="7">
    <source>
        <dbReference type="EMBL" id="MCV2866097.1"/>
    </source>
</evidence>
<dbReference type="InterPro" id="IPR005648">
    <property type="entry name" value="FlgD"/>
</dbReference>
<proteinExistence type="inferred from homology"/>
<comment type="similarity">
    <text evidence="1 5">Belongs to the FlgD family.</text>
</comment>
<dbReference type="EMBL" id="JAOWLA010000015">
    <property type="protein sequence ID" value="MCV2866097.1"/>
    <property type="molecule type" value="Genomic_DNA"/>
</dbReference>
<evidence type="ECO:0000256" key="4">
    <source>
        <dbReference type="ARBA" id="ARBA00024746"/>
    </source>
</evidence>
<dbReference type="Pfam" id="PF03963">
    <property type="entry name" value="FlgD"/>
    <property type="match status" value="1"/>
</dbReference>
<evidence type="ECO:0000256" key="3">
    <source>
        <dbReference type="ARBA" id="ARBA00022795"/>
    </source>
</evidence>
<protein>
    <recommendedName>
        <fullName evidence="2 5">Basal-body rod modification protein FlgD</fullName>
    </recommendedName>
</protein>
<comment type="caution">
    <text evidence="7">The sequence shown here is derived from an EMBL/GenBank/DDBJ whole genome shotgun (WGS) entry which is preliminary data.</text>
</comment>
<organism evidence="7 8">
    <name type="scientific">Albidovulum sediminicola</name>
    <dbReference type="NCBI Taxonomy" id="2984331"/>
    <lineage>
        <taxon>Bacteria</taxon>
        <taxon>Pseudomonadati</taxon>
        <taxon>Pseudomonadota</taxon>
        <taxon>Alphaproteobacteria</taxon>
        <taxon>Rhodobacterales</taxon>
        <taxon>Paracoccaceae</taxon>
        <taxon>Albidovulum</taxon>
    </lineage>
</organism>
<reference evidence="7 8" key="1">
    <citation type="submission" date="2022-10" db="EMBL/GenBank/DDBJ databases">
        <title>Defluviimonas sp. nov., isolated from ocean surface water.</title>
        <authorList>
            <person name="He W."/>
            <person name="Wang L."/>
            <person name="Zhang D.-F."/>
        </authorList>
    </citation>
    <scope>NUCLEOTIDE SEQUENCE [LARGE SCALE GENOMIC DNA]</scope>
    <source>
        <strain evidence="7 8">WL0075</strain>
    </source>
</reference>
<dbReference type="Gene3D" id="2.30.30.910">
    <property type="match status" value="1"/>
</dbReference>
<name>A0ABT2Z4L9_9RHOB</name>
<comment type="function">
    <text evidence="4 5">Required for flagellar hook formation. May act as a scaffolding protein.</text>
</comment>
<gene>
    <name evidence="7" type="ORF">OE647_15340</name>
</gene>
<evidence type="ECO:0000256" key="5">
    <source>
        <dbReference type="RuleBase" id="RU362076"/>
    </source>
</evidence>
<sequence>MEISSLSSSPTLAQGSGSGGALIESDFNTFLKMLTTQLQNQDPLNPIESSDYAAQLATFSGVEQQVRTNQLLQGLSDRLGLSGLGEYATWIGRQALTEAPVSYDGAPVVLQVATSPGADAAQLVVRDAAGHEVGRMDLVPGQTSVTWSGEGYGGAQLARGTYAFRVESFAAGSSLGFSAAGAYATVAEVRSSGADAVLVLAGGAEVAPSEVKALRLAA</sequence>
<accession>A0ABT2Z4L9</accession>
<feature type="domain" description="FlgD/Vpr Ig-like" evidence="6">
    <location>
        <begin position="104"/>
        <end position="168"/>
    </location>
</feature>
<dbReference type="InterPro" id="IPR025965">
    <property type="entry name" value="FlgD/Vpr_Ig-like"/>
</dbReference>
<evidence type="ECO:0000256" key="2">
    <source>
        <dbReference type="ARBA" id="ARBA00016013"/>
    </source>
</evidence>
<dbReference type="Gene3D" id="2.60.40.4070">
    <property type="match status" value="1"/>
</dbReference>
<dbReference type="Pfam" id="PF13860">
    <property type="entry name" value="FlgD_ig"/>
    <property type="match status" value="1"/>
</dbReference>
<evidence type="ECO:0000259" key="6">
    <source>
        <dbReference type="Pfam" id="PF13860"/>
    </source>
</evidence>
<keyword evidence="3 5" id="KW-1005">Bacterial flagellum biogenesis</keyword>
<dbReference type="Proteomes" id="UP001652503">
    <property type="component" value="Unassembled WGS sequence"/>
</dbReference>
<evidence type="ECO:0000313" key="8">
    <source>
        <dbReference type="Proteomes" id="UP001652503"/>
    </source>
</evidence>
<evidence type="ECO:0000256" key="1">
    <source>
        <dbReference type="ARBA" id="ARBA00010577"/>
    </source>
</evidence>